<dbReference type="AlphaFoldDB" id="A0AAE3MAV9"/>
<comment type="caution">
    <text evidence="1">The sequence shown here is derived from an EMBL/GenBank/DDBJ whole genome shotgun (WGS) entry which is preliminary data.</text>
</comment>
<dbReference type="Pfam" id="PF16125">
    <property type="entry name" value="DUF4837"/>
    <property type="match status" value="1"/>
</dbReference>
<proteinExistence type="predicted"/>
<keyword evidence="2" id="KW-1185">Reference proteome</keyword>
<accession>A0AAE3MAV9</accession>
<dbReference type="InterPro" id="IPR032286">
    <property type="entry name" value="DUF4837"/>
</dbReference>
<dbReference type="Proteomes" id="UP001207408">
    <property type="component" value="Unassembled WGS sequence"/>
</dbReference>
<gene>
    <name evidence="1" type="ORF">OM074_00305</name>
</gene>
<evidence type="ECO:0000313" key="2">
    <source>
        <dbReference type="Proteomes" id="UP001207408"/>
    </source>
</evidence>
<name>A0AAE3MAV9_9BACT</name>
<dbReference type="EMBL" id="JAPDPI010000001">
    <property type="protein sequence ID" value="MCW3804042.1"/>
    <property type="molecule type" value="Genomic_DNA"/>
</dbReference>
<evidence type="ECO:0000313" key="1">
    <source>
        <dbReference type="EMBL" id="MCW3804042.1"/>
    </source>
</evidence>
<reference evidence="1" key="1">
    <citation type="submission" date="2022-10" db="EMBL/GenBank/DDBJ databases">
        <authorList>
            <person name="Yu W.X."/>
        </authorList>
    </citation>
    <scope>NUCLEOTIDE SEQUENCE</scope>
    <source>
        <strain evidence="1">D04</strain>
    </source>
</reference>
<dbReference type="RefSeq" id="WP_301197266.1">
    <property type="nucleotide sequence ID" value="NZ_JAPDPI010000001.1"/>
</dbReference>
<protein>
    <submittedName>
        <fullName evidence="1">DUF4837 family protein</fullName>
    </submittedName>
</protein>
<sequence length="338" mass="39032">MKKSIVLILIIAYVISGCKTTPDSNKPTPSGAAGVMVIVMNDKVKNTEAGKKLWDMMVQPMIGLPQEEPMFDVSVIPFRALSDFMKTYRNLITVEVGEGVTEEGIKFYRGTWAKQQALVRIYAKTIESFEQMVVENELKLVGFFTKAERERLSKYYSKAFNQKLTDKVKNDWGFYMTVPRDFDLRKESDDFLWMSHETAKSSLGLLVYQFDYVGEGSFSKEYLLNKRDEILKEQVPGEHEGSYMTTEHIFPVNYQVIKTPHDTNTVVLRGLWKVQGDMMGGPFISMSHLDREKNKVIVTEGYSYNPEKPKKRNMVRQLEAILQSYNPEYDLKKKDKKK</sequence>
<dbReference type="PROSITE" id="PS51257">
    <property type="entry name" value="PROKAR_LIPOPROTEIN"/>
    <property type="match status" value="1"/>
</dbReference>
<organism evidence="1 2">
    <name type="scientific">Plebeiibacterium marinum</name>
    <dbReference type="NCBI Taxonomy" id="2992111"/>
    <lineage>
        <taxon>Bacteria</taxon>
        <taxon>Pseudomonadati</taxon>
        <taxon>Bacteroidota</taxon>
        <taxon>Bacteroidia</taxon>
        <taxon>Marinilabiliales</taxon>
        <taxon>Marinilabiliaceae</taxon>
        <taxon>Plebeiibacterium</taxon>
    </lineage>
</organism>